<reference evidence="2" key="2">
    <citation type="journal article" date="2007" name="Science">
        <title>Draft genome sequence of the sexually transmitted pathogen Trichomonas vaginalis.</title>
        <authorList>
            <person name="Carlton J.M."/>
            <person name="Hirt R.P."/>
            <person name="Silva J.C."/>
            <person name="Delcher A.L."/>
            <person name="Schatz M."/>
            <person name="Zhao Q."/>
            <person name="Wortman J.R."/>
            <person name="Bidwell S.L."/>
            <person name="Alsmark U.C.M."/>
            <person name="Besteiro S."/>
            <person name="Sicheritz-Ponten T."/>
            <person name="Noel C.J."/>
            <person name="Dacks J.B."/>
            <person name="Foster P.G."/>
            <person name="Simillion C."/>
            <person name="Van de Peer Y."/>
            <person name="Miranda-Saavedra D."/>
            <person name="Barton G.J."/>
            <person name="Westrop G.D."/>
            <person name="Mueller S."/>
            <person name="Dessi D."/>
            <person name="Fiori P.L."/>
            <person name="Ren Q."/>
            <person name="Paulsen I."/>
            <person name="Zhang H."/>
            <person name="Bastida-Corcuera F.D."/>
            <person name="Simoes-Barbosa A."/>
            <person name="Brown M.T."/>
            <person name="Hayes R.D."/>
            <person name="Mukherjee M."/>
            <person name="Okumura C.Y."/>
            <person name="Schneider R."/>
            <person name="Smith A.J."/>
            <person name="Vanacova S."/>
            <person name="Villalvazo M."/>
            <person name="Haas B.J."/>
            <person name="Pertea M."/>
            <person name="Feldblyum T.V."/>
            <person name="Utterback T.R."/>
            <person name="Shu C.L."/>
            <person name="Osoegawa K."/>
            <person name="de Jong P.J."/>
            <person name="Hrdy I."/>
            <person name="Horvathova L."/>
            <person name="Zubacova Z."/>
            <person name="Dolezal P."/>
            <person name="Malik S.B."/>
            <person name="Logsdon J.M. Jr."/>
            <person name="Henze K."/>
            <person name="Gupta A."/>
            <person name="Wang C.C."/>
            <person name="Dunne R.L."/>
            <person name="Upcroft J.A."/>
            <person name="Upcroft P."/>
            <person name="White O."/>
            <person name="Salzberg S.L."/>
            <person name="Tang P."/>
            <person name="Chiu C.-H."/>
            <person name="Lee Y.-S."/>
            <person name="Embley T.M."/>
            <person name="Coombs G.H."/>
            <person name="Mottram J.C."/>
            <person name="Tachezy J."/>
            <person name="Fraser-Liggett C.M."/>
            <person name="Johnson P.J."/>
        </authorList>
    </citation>
    <scope>NUCLEOTIDE SEQUENCE [LARGE SCALE GENOMIC DNA]</scope>
    <source>
        <strain evidence="2">G3</strain>
    </source>
</reference>
<dbReference type="InParanoid" id="A2F7Y7"/>
<dbReference type="SUPFAM" id="SSF54695">
    <property type="entry name" value="POZ domain"/>
    <property type="match status" value="1"/>
</dbReference>
<dbReference type="CDD" id="cd18186">
    <property type="entry name" value="BTB_POZ_ZBTB_KLHL-like"/>
    <property type="match status" value="1"/>
</dbReference>
<dbReference type="PROSITE" id="PS50097">
    <property type="entry name" value="BTB"/>
    <property type="match status" value="1"/>
</dbReference>
<dbReference type="EMBL" id="DS113655">
    <property type="protein sequence ID" value="EAX98981.1"/>
    <property type="molecule type" value="Genomic_DNA"/>
</dbReference>
<dbReference type="VEuPathDB" id="TrichDB:TVAGG3_0671590"/>
<feature type="domain" description="BTB" evidence="1">
    <location>
        <begin position="107"/>
        <end position="175"/>
    </location>
</feature>
<protein>
    <submittedName>
        <fullName evidence="2">BTB/POZ domain containing protein</fullName>
    </submittedName>
</protein>
<dbReference type="OrthoDB" id="1925334at2759"/>
<organism evidence="2 3">
    <name type="scientific">Trichomonas vaginalis (strain ATCC PRA-98 / G3)</name>
    <dbReference type="NCBI Taxonomy" id="412133"/>
    <lineage>
        <taxon>Eukaryota</taxon>
        <taxon>Metamonada</taxon>
        <taxon>Parabasalia</taxon>
        <taxon>Trichomonadida</taxon>
        <taxon>Trichomonadidae</taxon>
        <taxon>Trichomonas</taxon>
    </lineage>
</organism>
<evidence type="ECO:0000313" key="2">
    <source>
        <dbReference type="EMBL" id="EAX98981.1"/>
    </source>
</evidence>
<dbReference type="GO" id="GO:0030162">
    <property type="term" value="P:regulation of proteolysis"/>
    <property type="evidence" value="ECO:0000318"/>
    <property type="project" value="GO_Central"/>
</dbReference>
<dbReference type="SMR" id="A2F7Y7"/>
<gene>
    <name evidence="2" type="ORF">TVAG_431900</name>
</gene>
<sequence length="239" mass="27469">MESMKKRPDHPDFLVTTNDGVPLGLHKALLFNRWPLFRESQERCRTNIQKIDSGPFKQILEYLYAGLMPSESLRPTFGTIGIPFPSSDFREKYIADMRRLYTEKTCSDFKISAHGKIFSVHRFILASSSEFFYSLFSSGFEEDVTQTMEDLFSTSIKQIESMLSYIYTGEVVLSSVDECLQFLYICKKYIVKAPSPREPETMIATLITSKFMSEIDYARSKAVSYSYKVLSEILSACLE</sequence>
<dbReference type="PANTHER" id="PTHR24413">
    <property type="entry name" value="SPECKLE-TYPE POZ PROTEIN"/>
    <property type="match status" value="1"/>
</dbReference>
<dbReference type="AlphaFoldDB" id="A2F7Y7"/>
<dbReference type="Gene3D" id="3.30.710.10">
    <property type="entry name" value="Potassium Channel Kv1.1, Chain A"/>
    <property type="match status" value="1"/>
</dbReference>
<dbReference type="RefSeq" id="XP_001311911.1">
    <property type="nucleotide sequence ID" value="XM_001311910.1"/>
</dbReference>
<dbReference type="SMART" id="SM00225">
    <property type="entry name" value="BTB"/>
    <property type="match status" value="1"/>
</dbReference>
<dbReference type="GO" id="GO:0031625">
    <property type="term" value="F:ubiquitin protein ligase binding"/>
    <property type="evidence" value="ECO:0000318"/>
    <property type="project" value="GO_Central"/>
</dbReference>
<proteinExistence type="predicted"/>
<accession>A2F7Y7</accession>
<dbReference type="Proteomes" id="UP000001542">
    <property type="component" value="Unassembled WGS sequence"/>
</dbReference>
<dbReference type="Pfam" id="PF00651">
    <property type="entry name" value="BTB"/>
    <property type="match status" value="1"/>
</dbReference>
<dbReference type="KEGG" id="tva:4756784"/>
<dbReference type="InterPro" id="IPR011333">
    <property type="entry name" value="SKP1/BTB/POZ_sf"/>
</dbReference>
<dbReference type="InterPro" id="IPR000210">
    <property type="entry name" value="BTB/POZ_dom"/>
</dbReference>
<dbReference type="STRING" id="5722.A2F7Y7"/>
<dbReference type="GO" id="GO:0005737">
    <property type="term" value="C:cytoplasm"/>
    <property type="evidence" value="ECO:0000318"/>
    <property type="project" value="GO_Central"/>
</dbReference>
<keyword evidence="3" id="KW-1185">Reference proteome</keyword>
<name>A2F7Y7_TRIV3</name>
<dbReference type="VEuPathDB" id="TrichDB:TVAG_431900"/>
<reference evidence="2" key="1">
    <citation type="submission" date="2006-10" db="EMBL/GenBank/DDBJ databases">
        <authorList>
            <person name="Amadeo P."/>
            <person name="Zhao Q."/>
            <person name="Wortman J."/>
            <person name="Fraser-Liggett C."/>
            <person name="Carlton J."/>
        </authorList>
    </citation>
    <scope>NUCLEOTIDE SEQUENCE</scope>
    <source>
        <strain evidence="2">G3</strain>
    </source>
</reference>
<dbReference type="GO" id="GO:0043161">
    <property type="term" value="P:proteasome-mediated ubiquitin-dependent protein catabolic process"/>
    <property type="evidence" value="ECO:0000318"/>
    <property type="project" value="GO_Central"/>
</dbReference>
<evidence type="ECO:0000313" key="3">
    <source>
        <dbReference type="Proteomes" id="UP000001542"/>
    </source>
</evidence>
<evidence type="ECO:0000259" key="1">
    <source>
        <dbReference type="PROSITE" id="PS50097"/>
    </source>
</evidence>